<dbReference type="AlphaFoldDB" id="A0A2R6X6V3"/>
<accession>A0A2R6X6V3</accession>
<name>A0A2R6X6V3_MARPO</name>
<evidence type="ECO:0000313" key="2">
    <source>
        <dbReference type="Proteomes" id="UP000244005"/>
    </source>
</evidence>
<sequence>MNDDCVPGSDQHLRPNVVYSWLPSMPWHAMPCPALRCLASPLQFPPSSSIRSVLLLCIVSCSSPPHRIASDRIYLPQSIVDPPSFRWREAYYTHSLARSQCWLYVCR</sequence>
<proteinExistence type="predicted"/>
<keyword evidence="2" id="KW-1185">Reference proteome</keyword>
<dbReference type="Gramene" id="Mp5g13310.1">
    <property type="protein sequence ID" value="Mp5g13310.1.cds1"/>
    <property type="gene ID" value="Mp5g13310"/>
</dbReference>
<reference evidence="2" key="1">
    <citation type="journal article" date="2017" name="Cell">
        <title>Insights into land plant evolution garnered from the Marchantia polymorpha genome.</title>
        <authorList>
            <person name="Bowman J.L."/>
            <person name="Kohchi T."/>
            <person name="Yamato K.T."/>
            <person name="Jenkins J."/>
            <person name="Shu S."/>
            <person name="Ishizaki K."/>
            <person name="Yamaoka S."/>
            <person name="Nishihama R."/>
            <person name="Nakamura Y."/>
            <person name="Berger F."/>
            <person name="Adam C."/>
            <person name="Aki S.S."/>
            <person name="Althoff F."/>
            <person name="Araki T."/>
            <person name="Arteaga-Vazquez M.A."/>
            <person name="Balasubrmanian S."/>
            <person name="Barry K."/>
            <person name="Bauer D."/>
            <person name="Boehm C.R."/>
            <person name="Briginshaw L."/>
            <person name="Caballero-Perez J."/>
            <person name="Catarino B."/>
            <person name="Chen F."/>
            <person name="Chiyoda S."/>
            <person name="Chovatia M."/>
            <person name="Davies K.M."/>
            <person name="Delmans M."/>
            <person name="Demura T."/>
            <person name="Dierschke T."/>
            <person name="Dolan L."/>
            <person name="Dorantes-Acosta A.E."/>
            <person name="Eklund D.M."/>
            <person name="Florent S.N."/>
            <person name="Flores-Sandoval E."/>
            <person name="Fujiyama A."/>
            <person name="Fukuzawa H."/>
            <person name="Galik B."/>
            <person name="Grimanelli D."/>
            <person name="Grimwood J."/>
            <person name="Grossniklaus U."/>
            <person name="Hamada T."/>
            <person name="Haseloff J."/>
            <person name="Hetherington A.J."/>
            <person name="Higo A."/>
            <person name="Hirakawa Y."/>
            <person name="Hundley H.N."/>
            <person name="Ikeda Y."/>
            <person name="Inoue K."/>
            <person name="Inoue S.I."/>
            <person name="Ishida S."/>
            <person name="Jia Q."/>
            <person name="Kakita M."/>
            <person name="Kanazawa T."/>
            <person name="Kawai Y."/>
            <person name="Kawashima T."/>
            <person name="Kennedy M."/>
            <person name="Kinose K."/>
            <person name="Kinoshita T."/>
            <person name="Kohara Y."/>
            <person name="Koide E."/>
            <person name="Komatsu K."/>
            <person name="Kopischke S."/>
            <person name="Kubo M."/>
            <person name="Kyozuka J."/>
            <person name="Lagercrantz U."/>
            <person name="Lin S.S."/>
            <person name="Lindquist E."/>
            <person name="Lipzen A.M."/>
            <person name="Lu C.W."/>
            <person name="De Luna E."/>
            <person name="Martienssen R.A."/>
            <person name="Minamino N."/>
            <person name="Mizutani M."/>
            <person name="Mizutani M."/>
            <person name="Mochizuki N."/>
            <person name="Monte I."/>
            <person name="Mosher R."/>
            <person name="Nagasaki H."/>
            <person name="Nakagami H."/>
            <person name="Naramoto S."/>
            <person name="Nishitani K."/>
            <person name="Ohtani M."/>
            <person name="Okamoto T."/>
            <person name="Okumura M."/>
            <person name="Phillips J."/>
            <person name="Pollak B."/>
            <person name="Reinders A."/>
            <person name="Rovekamp M."/>
            <person name="Sano R."/>
            <person name="Sawa S."/>
            <person name="Schmid M.W."/>
            <person name="Shirakawa M."/>
            <person name="Solano R."/>
            <person name="Spunde A."/>
            <person name="Suetsugu N."/>
            <person name="Sugano S."/>
            <person name="Sugiyama A."/>
            <person name="Sun R."/>
            <person name="Suzuki Y."/>
            <person name="Takenaka M."/>
            <person name="Takezawa D."/>
            <person name="Tomogane H."/>
            <person name="Tsuzuki M."/>
            <person name="Ueda T."/>
            <person name="Umeda M."/>
            <person name="Ward J.M."/>
            <person name="Watanabe Y."/>
            <person name="Yazaki K."/>
            <person name="Yokoyama R."/>
            <person name="Yoshitake Y."/>
            <person name="Yotsui I."/>
            <person name="Zachgo S."/>
            <person name="Schmutz J."/>
        </authorList>
    </citation>
    <scope>NUCLEOTIDE SEQUENCE [LARGE SCALE GENOMIC DNA]</scope>
    <source>
        <strain evidence="2">Tak-1</strain>
    </source>
</reference>
<dbReference type="Proteomes" id="UP000244005">
    <property type="component" value="Unassembled WGS sequence"/>
</dbReference>
<protein>
    <submittedName>
        <fullName evidence="1">Uncharacterized protein</fullName>
    </submittedName>
</protein>
<evidence type="ECO:0000313" key="1">
    <source>
        <dbReference type="EMBL" id="PTQ41819.1"/>
    </source>
</evidence>
<dbReference type="EMBL" id="KZ772704">
    <property type="protein sequence ID" value="PTQ41819.1"/>
    <property type="molecule type" value="Genomic_DNA"/>
</dbReference>
<gene>
    <name evidence="1" type="ORF">MARPO_0032s0024</name>
</gene>
<organism evidence="1 2">
    <name type="scientific">Marchantia polymorpha</name>
    <name type="common">Common liverwort</name>
    <name type="synonym">Marchantia aquatica</name>
    <dbReference type="NCBI Taxonomy" id="3197"/>
    <lineage>
        <taxon>Eukaryota</taxon>
        <taxon>Viridiplantae</taxon>
        <taxon>Streptophyta</taxon>
        <taxon>Embryophyta</taxon>
        <taxon>Marchantiophyta</taxon>
        <taxon>Marchantiopsida</taxon>
        <taxon>Marchantiidae</taxon>
        <taxon>Marchantiales</taxon>
        <taxon>Marchantiaceae</taxon>
        <taxon>Marchantia</taxon>
    </lineage>
</organism>